<dbReference type="Pfam" id="PF02517">
    <property type="entry name" value="Rce1-like"/>
    <property type="match status" value="1"/>
</dbReference>
<evidence type="ECO:0000313" key="4">
    <source>
        <dbReference type="Proteomes" id="UP000215244"/>
    </source>
</evidence>
<proteinExistence type="predicted"/>
<feature type="transmembrane region" description="Helical" evidence="1">
    <location>
        <begin position="258"/>
        <end position="276"/>
    </location>
</feature>
<dbReference type="KEGG" id="marb:CJ263_06930"/>
<feature type="transmembrane region" description="Helical" evidence="1">
    <location>
        <begin position="79"/>
        <end position="99"/>
    </location>
</feature>
<dbReference type="PANTHER" id="PTHR39430:SF1">
    <property type="entry name" value="PROTEASE"/>
    <property type="match status" value="1"/>
</dbReference>
<feature type="transmembrane region" description="Helical" evidence="1">
    <location>
        <begin position="16"/>
        <end position="35"/>
    </location>
</feature>
<evidence type="ECO:0000313" key="3">
    <source>
        <dbReference type="EMBL" id="ASV29976.1"/>
    </source>
</evidence>
<feature type="transmembrane region" description="Helical" evidence="1">
    <location>
        <begin position="41"/>
        <end position="59"/>
    </location>
</feature>
<evidence type="ECO:0000256" key="1">
    <source>
        <dbReference type="SAM" id="Phobius"/>
    </source>
</evidence>
<dbReference type="PANTHER" id="PTHR39430">
    <property type="entry name" value="MEMBRANE-ASSOCIATED PROTEASE-RELATED"/>
    <property type="match status" value="1"/>
</dbReference>
<gene>
    <name evidence="3" type="ORF">CJ263_06930</name>
</gene>
<keyword evidence="4" id="KW-1185">Reference proteome</keyword>
<dbReference type="GO" id="GO:0080120">
    <property type="term" value="P:CAAX-box protein maturation"/>
    <property type="evidence" value="ECO:0007669"/>
    <property type="project" value="UniProtKB-ARBA"/>
</dbReference>
<accession>A0A223V3V8</accession>
<name>A0A223V3V8_9FLAO</name>
<dbReference type="GO" id="GO:0004175">
    <property type="term" value="F:endopeptidase activity"/>
    <property type="evidence" value="ECO:0007669"/>
    <property type="project" value="UniProtKB-ARBA"/>
</dbReference>
<keyword evidence="1" id="KW-1133">Transmembrane helix</keyword>
<feature type="domain" description="CAAX prenyl protease 2/Lysostaphin resistance protein A-like" evidence="2">
    <location>
        <begin position="119"/>
        <end position="219"/>
    </location>
</feature>
<keyword evidence="1" id="KW-0812">Transmembrane</keyword>
<dbReference type="InterPro" id="IPR003675">
    <property type="entry name" value="Rce1/LyrA-like_dom"/>
</dbReference>
<organism evidence="3 4">
    <name type="scientific">Maribacter cobaltidurans</name>
    <dbReference type="NCBI Taxonomy" id="1178778"/>
    <lineage>
        <taxon>Bacteria</taxon>
        <taxon>Pseudomonadati</taxon>
        <taxon>Bacteroidota</taxon>
        <taxon>Flavobacteriia</taxon>
        <taxon>Flavobacteriales</taxon>
        <taxon>Flavobacteriaceae</taxon>
        <taxon>Maribacter</taxon>
    </lineage>
</organism>
<sequence length="284" mass="31955">MDFQMLFYNNSGRIRAFWRILIFISLLSFSIAPLILIGNSYLQFIGATLILIFGLYLNAKYLDKRNINEYGLVFKKETLVHLVFGILIAIISVALMLLIGKITGILLVSEFLSMPEPMLVIPFAFKMLLVAILEETFFRGYLFTNLYDGFKSKRLFKKKALLISLMLSSLFFGLAHFSNNDASILSIVLLTINGMVWCIPFIMTENLGLSIGLHMAWNFTQTQLGFTMSGNKAVNSFYEIENKGADLLTGGEYGPEAGILGLFGFVVMFLLSLAYLKHIKGKKL</sequence>
<dbReference type="EMBL" id="CP022957">
    <property type="protein sequence ID" value="ASV29976.1"/>
    <property type="molecule type" value="Genomic_DNA"/>
</dbReference>
<feature type="transmembrane region" description="Helical" evidence="1">
    <location>
        <begin position="159"/>
        <end position="177"/>
    </location>
</feature>
<reference evidence="3 4" key="1">
    <citation type="submission" date="2017-08" db="EMBL/GenBank/DDBJ databases">
        <title>The complete genome sequence of Maribacter sp. B1, isolated from deep-sea sediment.</title>
        <authorList>
            <person name="Wu Y.-H."/>
            <person name="Cheng H."/>
            <person name="Xu X.-W."/>
        </authorList>
    </citation>
    <scope>NUCLEOTIDE SEQUENCE [LARGE SCALE GENOMIC DNA]</scope>
    <source>
        <strain evidence="3 4">B1</strain>
    </source>
</reference>
<evidence type="ECO:0000259" key="2">
    <source>
        <dbReference type="Pfam" id="PF02517"/>
    </source>
</evidence>
<keyword evidence="1" id="KW-0472">Membrane</keyword>
<dbReference type="AlphaFoldDB" id="A0A223V3V8"/>
<dbReference type="RefSeq" id="WP_094996597.1">
    <property type="nucleotide sequence ID" value="NZ_BMJL01000006.1"/>
</dbReference>
<dbReference type="Proteomes" id="UP000215244">
    <property type="component" value="Chromosome"/>
</dbReference>
<feature type="transmembrane region" description="Helical" evidence="1">
    <location>
        <begin position="183"/>
        <end position="203"/>
    </location>
</feature>
<protein>
    <recommendedName>
        <fullName evidence="2">CAAX prenyl protease 2/Lysostaphin resistance protein A-like domain-containing protein</fullName>
    </recommendedName>
</protein>